<comment type="caution">
    <text evidence="8">The sequence shown here is derived from an EMBL/GenBank/DDBJ whole genome shotgun (WGS) entry which is preliminary data.</text>
</comment>
<reference evidence="8 9" key="1">
    <citation type="submission" date="2020-08" db="EMBL/GenBank/DDBJ databases">
        <title>Sequencing the genomes of 1000 actinobacteria strains.</title>
        <authorList>
            <person name="Klenk H.-P."/>
        </authorList>
    </citation>
    <scope>NUCLEOTIDE SEQUENCE [LARGE SCALE GENOMIC DNA]</scope>
    <source>
        <strain evidence="8 9">DSM 23974</strain>
    </source>
</reference>
<dbReference type="PANTHER" id="PTHR30474">
    <property type="entry name" value="CELL CYCLE PROTEIN"/>
    <property type="match status" value="1"/>
</dbReference>
<evidence type="ECO:0000256" key="6">
    <source>
        <dbReference type="SAM" id="MobiDB-lite"/>
    </source>
</evidence>
<dbReference type="GO" id="GO:0051301">
    <property type="term" value="P:cell division"/>
    <property type="evidence" value="ECO:0007669"/>
    <property type="project" value="UniProtKB-KW"/>
</dbReference>
<dbReference type="EMBL" id="JACHNA010000001">
    <property type="protein sequence ID" value="MBB4736289.1"/>
    <property type="molecule type" value="Genomic_DNA"/>
</dbReference>
<feature type="transmembrane region" description="Helical" evidence="7">
    <location>
        <begin position="255"/>
        <end position="274"/>
    </location>
</feature>
<evidence type="ECO:0000313" key="8">
    <source>
        <dbReference type="EMBL" id="MBB4736289.1"/>
    </source>
</evidence>
<sequence length="474" mass="50016">MPSVISPPSPRRNTELLLLVLALGIALGANLLGALGTEQPITDAHWIQIAVLAGASLVLHVVLRLRAAYADPYLLPITVGLNGLGIALIHRLEPVNTFADANAQLGWSVIAMLAAAALLFFVRDHRLLRRWPYVFLAASGVLLLLPLLPGIGMTVNGARIWVNLGVGTFQPGEIAKITLSIFFAGYLSANRDLILLAGKRLGPLTFPRVQDLGPLVVAWVIALGVLIFQRDLGSALLFFGLFMAMLYVATSRSSWILIGLGLIALGAVLAFLFMPHVTARFDVWLGAFDPEIYNREYGGSLQVVEGVFGMASGGLMGTGLGAGAPWRVPLNHSDMIITTIGEELGFVGLSAVLVLYLLLVTRMMRTALGARDAFGKLLAAGLAFTLAWQLFVVAGGVMLVIPMTGLTTPFLAAGGSSLLANWLIMGLVLRVSHAARRPVVMDSMVNASGPGAGALDPATAVPVPARASRGGEQS</sequence>
<proteinExistence type="predicted"/>
<dbReference type="GO" id="GO:0005886">
    <property type="term" value="C:plasma membrane"/>
    <property type="evidence" value="ECO:0007669"/>
    <property type="project" value="TreeGrafter"/>
</dbReference>
<feature type="transmembrane region" description="Helical" evidence="7">
    <location>
        <begin position="104"/>
        <end position="122"/>
    </location>
</feature>
<gene>
    <name evidence="8" type="ORF">HDA30_001797</name>
</gene>
<evidence type="ECO:0000256" key="5">
    <source>
        <dbReference type="ARBA" id="ARBA00023136"/>
    </source>
</evidence>
<feature type="transmembrane region" description="Helical" evidence="7">
    <location>
        <begin position="234"/>
        <end position="250"/>
    </location>
</feature>
<keyword evidence="2 7" id="KW-0812">Transmembrane</keyword>
<dbReference type="InterPro" id="IPR001182">
    <property type="entry name" value="FtsW/RodA"/>
</dbReference>
<accession>A0A7W7GQ93</accession>
<keyword evidence="4 7" id="KW-1133">Transmembrane helix</keyword>
<feature type="transmembrane region" description="Helical" evidence="7">
    <location>
        <begin position="335"/>
        <end position="359"/>
    </location>
</feature>
<feature type="transmembrane region" description="Helical" evidence="7">
    <location>
        <begin position="134"/>
        <end position="154"/>
    </location>
</feature>
<protein>
    <submittedName>
        <fullName evidence="8">Cell division protein FtsW (Lipid II flippase)</fullName>
    </submittedName>
</protein>
<keyword evidence="8" id="KW-0131">Cell cycle</keyword>
<feature type="region of interest" description="Disordered" evidence="6">
    <location>
        <begin position="454"/>
        <end position="474"/>
    </location>
</feature>
<keyword evidence="5 7" id="KW-0472">Membrane</keyword>
<name>A0A7W7GQ93_9MICC</name>
<feature type="transmembrane region" description="Helical" evidence="7">
    <location>
        <begin position="46"/>
        <end position="65"/>
    </location>
</feature>
<comment type="subcellular location">
    <subcellularLocation>
        <location evidence="1">Membrane</location>
        <topology evidence="1">Multi-pass membrane protein</topology>
    </subcellularLocation>
</comment>
<evidence type="ECO:0000256" key="2">
    <source>
        <dbReference type="ARBA" id="ARBA00022692"/>
    </source>
</evidence>
<dbReference type="GO" id="GO:0032153">
    <property type="term" value="C:cell division site"/>
    <property type="evidence" value="ECO:0007669"/>
    <property type="project" value="TreeGrafter"/>
</dbReference>
<evidence type="ECO:0000313" key="9">
    <source>
        <dbReference type="Proteomes" id="UP000540191"/>
    </source>
</evidence>
<feature type="transmembrane region" description="Helical" evidence="7">
    <location>
        <begin position="72"/>
        <end position="92"/>
    </location>
</feature>
<dbReference type="AlphaFoldDB" id="A0A7W7GQ93"/>
<keyword evidence="9" id="KW-1185">Reference proteome</keyword>
<dbReference type="Pfam" id="PF01098">
    <property type="entry name" value="FTSW_RODA_SPOVE"/>
    <property type="match status" value="1"/>
</dbReference>
<dbReference type="RefSeq" id="WP_184241897.1">
    <property type="nucleotide sequence ID" value="NZ_JACHNA010000001.1"/>
</dbReference>
<keyword evidence="8" id="KW-0132">Cell division</keyword>
<evidence type="ECO:0000256" key="7">
    <source>
        <dbReference type="SAM" id="Phobius"/>
    </source>
</evidence>
<feature type="transmembrane region" description="Helical" evidence="7">
    <location>
        <begin position="209"/>
        <end position="228"/>
    </location>
</feature>
<feature type="transmembrane region" description="Helical" evidence="7">
    <location>
        <begin position="410"/>
        <end position="429"/>
    </location>
</feature>
<dbReference type="GO" id="GO:0008360">
    <property type="term" value="P:regulation of cell shape"/>
    <property type="evidence" value="ECO:0007669"/>
    <property type="project" value="UniProtKB-KW"/>
</dbReference>
<dbReference type="GO" id="GO:0015648">
    <property type="term" value="F:lipid-linked peptidoglycan transporter activity"/>
    <property type="evidence" value="ECO:0007669"/>
    <property type="project" value="TreeGrafter"/>
</dbReference>
<dbReference type="Proteomes" id="UP000540191">
    <property type="component" value="Unassembled WGS sequence"/>
</dbReference>
<dbReference type="PANTHER" id="PTHR30474:SF3">
    <property type="entry name" value="PEPTIDOGLYCAN GLYCOSYLTRANSFERASE RODA"/>
    <property type="match status" value="1"/>
</dbReference>
<evidence type="ECO:0000256" key="3">
    <source>
        <dbReference type="ARBA" id="ARBA00022960"/>
    </source>
</evidence>
<evidence type="ECO:0000256" key="1">
    <source>
        <dbReference type="ARBA" id="ARBA00004141"/>
    </source>
</evidence>
<feature type="transmembrane region" description="Helical" evidence="7">
    <location>
        <begin position="380"/>
        <end position="404"/>
    </location>
</feature>
<organism evidence="8 9">
    <name type="scientific">Micrococcus cohnii</name>
    <dbReference type="NCBI Taxonomy" id="993416"/>
    <lineage>
        <taxon>Bacteria</taxon>
        <taxon>Bacillati</taxon>
        <taxon>Actinomycetota</taxon>
        <taxon>Actinomycetes</taxon>
        <taxon>Micrococcales</taxon>
        <taxon>Micrococcaceae</taxon>
        <taxon>Micrococcus</taxon>
    </lineage>
</organism>
<evidence type="ECO:0000256" key="4">
    <source>
        <dbReference type="ARBA" id="ARBA00022989"/>
    </source>
</evidence>
<keyword evidence="3" id="KW-0133">Cell shape</keyword>